<dbReference type="PROSITE" id="PS50162">
    <property type="entry name" value="RECA_2"/>
    <property type="match status" value="1"/>
</dbReference>
<dbReference type="Pfam" id="PF13541">
    <property type="entry name" value="ChlI"/>
    <property type="match status" value="1"/>
</dbReference>
<feature type="domain" description="RecA family profile 1" evidence="15">
    <location>
        <begin position="130"/>
        <end position="279"/>
    </location>
</feature>
<organism evidence="16 17">
    <name type="scientific">Cellulomonas phragmiteti</name>
    <dbReference type="NCBI Taxonomy" id="478780"/>
    <lineage>
        <taxon>Bacteria</taxon>
        <taxon>Bacillati</taxon>
        <taxon>Actinomycetota</taxon>
        <taxon>Actinomycetes</taxon>
        <taxon>Micrococcales</taxon>
        <taxon>Cellulomonadaceae</taxon>
        <taxon>Cellulomonas</taxon>
    </lineage>
</organism>
<dbReference type="Pfam" id="PF18073">
    <property type="entry name" value="Zn_ribbon_LapB"/>
    <property type="match status" value="1"/>
</dbReference>
<reference evidence="16 17" key="1">
    <citation type="submission" date="2021-01" db="EMBL/GenBank/DDBJ databases">
        <title>Whole genome shotgun sequence of Cellulomonas phragmiteti NBRC 110785.</title>
        <authorList>
            <person name="Komaki H."/>
            <person name="Tamura T."/>
        </authorList>
    </citation>
    <scope>NUCLEOTIDE SEQUENCE [LARGE SCALE GENOMIC DNA]</scope>
    <source>
        <strain evidence="16 17">NBRC 110785</strain>
    </source>
</reference>
<keyword evidence="2 11" id="KW-0547">Nucleotide-binding</keyword>
<gene>
    <name evidence="11 16" type="primary">radA</name>
    <name evidence="16" type="ORF">Cph01nite_26060</name>
</gene>
<feature type="binding site" evidence="11">
    <location>
        <begin position="159"/>
        <end position="166"/>
    </location>
    <ligand>
        <name>ATP</name>
        <dbReference type="ChEBI" id="CHEBI:30616"/>
    </ligand>
</feature>
<dbReference type="HAMAP" id="MF_01498">
    <property type="entry name" value="RadA_bact"/>
    <property type="match status" value="1"/>
</dbReference>
<evidence type="ECO:0000256" key="11">
    <source>
        <dbReference type="HAMAP-Rule" id="MF_01498"/>
    </source>
</evidence>
<comment type="function">
    <text evidence="11">Plays a role in repairing double-strand DNA breaks, probably involving stabilizing or processing branched DNA or blocked replication forks.</text>
</comment>
<dbReference type="PANTHER" id="PTHR32472:SF10">
    <property type="entry name" value="DNA REPAIR PROTEIN RADA-LIKE PROTEIN"/>
    <property type="match status" value="1"/>
</dbReference>
<dbReference type="Gene3D" id="3.40.50.300">
    <property type="entry name" value="P-loop containing nucleotide triphosphate hydrolases"/>
    <property type="match status" value="1"/>
</dbReference>
<name>A0ABQ4DND0_9CELL</name>
<dbReference type="Pfam" id="PF13481">
    <property type="entry name" value="AAA_25"/>
    <property type="match status" value="1"/>
</dbReference>
<feature type="compositionally biased region" description="Basic residues" evidence="14">
    <location>
        <begin position="21"/>
        <end position="33"/>
    </location>
</feature>
<keyword evidence="1 11" id="KW-0479">Metal-binding</keyword>
<dbReference type="InterPro" id="IPR020568">
    <property type="entry name" value="Ribosomal_Su5_D2-typ_SF"/>
</dbReference>
<comment type="function">
    <text evidence="13">DNA-dependent ATPase involved in processing of recombination intermediates, plays a role in repairing DNA breaks. Stimulates the branch migration of RecA-mediated strand transfer reactions, allowing the 3' invading strand to extend heteroduplex DNA faster. Binds ssDNA in the presence of ADP but not other nucleotides, has ATPase activity that is stimulated by ssDNA and various branched DNA structures, but inhibited by SSB. Does not have RecA's homology-searching function.</text>
</comment>
<protein>
    <recommendedName>
        <fullName evidence="11 12">DNA repair protein RadA</fullName>
    </recommendedName>
</protein>
<keyword evidence="4 13" id="KW-0863">Zinc-finger</keyword>
<dbReference type="InterPro" id="IPR027417">
    <property type="entry name" value="P-loop_NTPase"/>
</dbReference>
<keyword evidence="17" id="KW-1185">Reference proteome</keyword>
<feature type="region of interest" description="Lon-protease-like" evidence="11">
    <location>
        <begin position="415"/>
        <end position="523"/>
    </location>
</feature>
<evidence type="ECO:0000259" key="15">
    <source>
        <dbReference type="PROSITE" id="PS50162"/>
    </source>
</evidence>
<evidence type="ECO:0000313" key="16">
    <source>
        <dbReference type="EMBL" id="GIG40844.1"/>
    </source>
</evidence>
<dbReference type="InterPro" id="IPR020588">
    <property type="entry name" value="RecA_ATP-bd"/>
</dbReference>
<dbReference type="SUPFAM" id="SSF54211">
    <property type="entry name" value="Ribosomal protein S5 domain 2-like"/>
    <property type="match status" value="1"/>
</dbReference>
<dbReference type="InterPro" id="IPR041166">
    <property type="entry name" value="Rubredoxin_2"/>
</dbReference>
<evidence type="ECO:0000256" key="12">
    <source>
        <dbReference type="NCBIfam" id="TIGR00416"/>
    </source>
</evidence>
<evidence type="ECO:0000256" key="1">
    <source>
        <dbReference type="ARBA" id="ARBA00022723"/>
    </source>
</evidence>
<keyword evidence="7 11" id="KW-0067">ATP-binding</keyword>
<evidence type="ECO:0000256" key="7">
    <source>
        <dbReference type="ARBA" id="ARBA00022840"/>
    </source>
</evidence>
<keyword evidence="3 11" id="KW-0227">DNA damage</keyword>
<dbReference type="InterPro" id="IPR004504">
    <property type="entry name" value="DNA_repair_RadA"/>
</dbReference>
<dbReference type="Gene3D" id="3.30.230.10">
    <property type="match status" value="1"/>
</dbReference>
<evidence type="ECO:0000313" key="17">
    <source>
        <dbReference type="Proteomes" id="UP000614741"/>
    </source>
</evidence>
<evidence type="ECO:0000256" key="3">
    <source>
        <dbReference type="ARBA" id="ARBA00022763"/>
    </source>
</evidence>
<evidence type="ECO:0000256" key="6">
    <source>
        <dbReference type="ARBA" id="ARBA00022833"/>
    </source>
</evidence>
<keyword evidence="5" id="KW-0378">Hydrolase</keyword>
<proteinExistence type="inferred from homology"/>
<evidence type="ECO:0000256" key="9">
    <source>
        <dbReference type="ARBA" id="ARBA00023125"/>
    </source>
</evidence>
<evidence type="ECO:0000256" key="5">
    <source>
        <dbReference type="ARBA" id="ARBA00022801"/>
    </source>
</evidence>
<evidence type="ECO:0000256" key="10">
    <source>
        <dbReference type="ARBA" id="ARBA00023204"/>
    </source>
</evidence>
<dbReference type="EMBL" id="BONP01000016">
    <property type="protein sequence ID" value="GIG40844.1"/>
    <property type="molecule type" value="Genomic_DNA"/>
</dbReference>
<dbReference type="SUPFAM" id="SSF52540">
    <property type="entry name" value="P-loop containing nucleoside triphosphate hydrolases"/>
    <property type="match status" value="1"/>
</dbReference>
<evidence type="ECO:0000256" key="2">
    <source>
        <dbReference type="ARBA" id="ARBA00022741"/>
    </source>
</evidence>
<dbReference type="PRINTS" id="PR01874">
    <property type="entry name" value="DNAREPAIRADA"/>
</dbReference>
<evidence type="ECO:0000256" key="8">
    <source>
        <dbReference type="ARBA" id="ARBA00023016"/>
    </source>
</evidence>
<keyword evidence="8 11" id="KW-0346">Stress response</keyword>
<accession>A0ABQ4DND0</accession>
<evidence type="ECO:0000256" key="13">
    <source>
        <dbReference type="RuleBase" id="RU003555"/>
    </source>
</evidence>
<evidence type="ECO:0000256" key="4">
    <source>
        <dbReference type="ARBA" id="ARBA00022771"/>
    </source>
</evidence>
<dbReference type="InterPro" id="IPR003593">
    <property type="entry name" value="AAA+_ATPase"/>
</dbReference>
<dbReference type="NCBIfam" id="TIGR00416">
    <property type="entry name" value="sms"/>
    <property type="match status" value="1"/>
</dbReference>
<feature type="short sequence motif" description="RadA KNRFG motif" evidence="11">
    <location>
        <begin position="316"/>
        <end position="320"/>
    </location>
</feature>
<comment type="similarity">
    <text evidence="11 13">Belongs to the RecA family. RadA subfamily.</text>
</comment>
<evidence type="ECO:0000256" key="14">
    <source>
        <dbReference type="SAM" id="MobiDB-lite"/>
    </source>
</evidence>
<sequence length="523" mass="53859">MWLMAGIPLVSLGRRLPGHRAAYRAPGPRRSRRVPGGADGLSVAPRTVPDVSQTTTRRARAGGDRATERPGFRCTACGWTATKWVGRCGECQEWGSVVEDAGPGSGGPRTVAVAPTRNPARPIEEIDVEAAAARPTGVEELDRVLGGGLVPGAVVLLAGEPGVGKSTLLLDVAARAARTGRRVLYVTGEESAAQVRLRAGRIHALAPSLLLAAETDLGTVLGHVESVDPDLLVLDSVQTFTSAQVEGTPGGVSQVREVTAALIAAAKSRALPVVLVGHVTKDGSVAGPRTLEHLVDVVCQFEGERHSRLRMLRATKNRYGPTDEVGCFDLSEHGIVGLADPSGLFTSRLVTDVPGTCLTVTLEGRRPLAAEVQALVAPSVVPNPRRTTSGVDGSRLAMVLAVLQRRLGARLADQDVYVSTVGGARVVEPAADLALALAAVSGRENVAVHAGLVAVGEVGLAGEIRTVPGVGRRLAEAARLGCTRAVVPSGTLAEVTVPDGLRVVEAPDLAAAVLAGLAPSGPG</sequence>
<dbReference type="PANTHER" id="PTHR32472">
    <property type="entry name" value="DNA REPAIR PROTEIN RADA"/>
    <property type="match status" value="1"/>
</dbReference>
<keyword evidence="6 13" id="KW-0862">Zinc</keyword>
<dbReference type="InterPro" id="IPR014721">
    <property type="entry name" value="Ribsml_uS5_D2-typ_fold_subgr"/>
</dbReference>
<dbReference type="SMART" id="SM00382">
    <property type="entry name" value="AAA"/>
    <property type="match status" value="1"/>
</dbReference>
<dbReference type="Proteomes" id="UP000614741">
    <property type="component" value="Unassembled WGS sequence"/>
</dbReference>
<comment type="domain">
    <text evidence="11">The middle region has homology to RecA with ATPase motifs including the RadA KNRFG motif, while the C-terminus is homologous to Lon protease.</text>
</comment>
<comment type="caution">
    <text evidence="16">The sequence shown here is derived from an EMBL/GenBank/DDBJ whole genome shotgun (WGS) entry which is preliminary data.</text>
</comment>
<keyword evidence="10 11" id="KW-0234">DNA repair</keyword>
<feature type="region of interest" description="Disordered" evidence="14">
    <location>
        <begin position="21"/>
        <end position="67"/>
    </location>
</feature>
<keyword evidence="9 11" id="KW-0238">DNA-binding</keyword>